<dbReference type="UniPathway" id="UPA00241">
    <property type="reaction ID" value="UER00356"/>
</dbReference>
<dbReference type="Gene3D" id="3.40.50.300">
    <property type="entry name" value="P-loop containing nucleotide triphosphate hydrolases"/>
    <property type="match status" value="1"/>
</dbReference>
<keyword evidence="5 7" id="KW-0418">Kinase</keyword>
<keyword evidence="2 5" id="KW-0547">Nucleotide-binding</keyword>
<dbReference type="PANTHER" id="PTHR10695:SF46">
    <property type="entry name" value="BIFUNCTIONAL COENZYME A SYNTHASE-RELATED"/>
    <property type="match status" value="1"/>
</dbReference>
<dbReference type="AlphaFoldDB" id="A0A0T6DUU9"/>
<dbReference type="EC" id="2.7.1.24" evidence="5 6"/>
<organism evidence="7 8">
    <name type="scientific">Psychrobacter piscatorii</name>
    <dbReference type="NCBI Taxonomy" id="554343"/>
    <lineage>
        <taxon>Bacteria</taxon>
        <taxon>Pseudomonadati</taxon>
        <taxon>Pseudomonadota</taxon>
        <taxon>Gammaproteobacteria</taxon>
        <taxon>Moraxellales</taxon>
        <taxon>Moraxellaceae</taxon>
        <taxon>Psychrobacter</taxon>
    </lineage>
</organism>
<evidence type="ECO:0000256" key="1">
    <source>
        <dbReference type="ARBA" id="ARBA00009018"/>
    </source>
</evidence>
<keyword evidence="8" id="KW-1185">Reference proteome</keyword>
<dbReference type="HAMAP" id="MF_00376">
    <property type="entry name" value="Dephospho_CoA_kinase"/>
    <property type="match status" value="1"/>
</dbReference>
<evidence type="ECO:0000256" key="5">
    <source>
        <dbReference type="HAMAP-Rule" id="MF_00376"/>
    </source>
</evidence>
<dbReference type="RefSeq" id="WP_058023614.1">
    <property type="nucleotide sequence ID" value="NZ_LNDJ01000002.1"/>
</dbReference>
<comment type="function">
    <text evidence="5">Catalyzes the phosphorylation of the 3'-hydroxyl group of dephosphocoenzyme A to form coenzyme A.</text>
</comment>
<dbReference type="InterPro" id="IPR027417">
    <property type="entry name" value="P-loop_NTPase"/>
</dbReference>
<dbReference type="InterPro" id="IPR001977">
    <property type="entry name" value="Depp_CoAkinase"/>
</dbReference>
<keyword evidence="5 7" id="KW-0808">Transferase</keyword>
<evidence type="ECO:0000256" key="3">
    <source>
        <dbReference type="ARBA" id="ARBA00022840"/>
    </source>
</evidence>
<feature type="binding site" evidence="5">
    <location>
        <begin position="32"/>
        <end position="37"/>
    </location>
    <ligand>
        <name>ATP</name>
        <dbReference type="ChEBI" id="CHEBI:30616"/>
    </ligand>
</feature>
<accession>A0A0T6DUU9</accession>
<gene>
    <name evidence="5 7" type="primary">coaE</name>
    <name evidence="7" type="ORF">AS194_03730</name>
</gene>
<dbReference type="PANTHER" id="PTHR10695">
    <property type="entry name" value="DEPHOSPHO-COA KINASE-RELATED"/>
    <property type="match status" value="1"/>
</dbReference>
<dbReference type="Pfam" id="PF01121">
    <property type="entry name" value="CoaE"/>
    <property type="match status" value="1"/>
</dbReference>
<name>A0A0T6DUU9_9GAMM</name>
<dbReference type="GO" id="GO:0005737">
    <property type="term" value="C:cytoplasm"/>
    <property type="evidence" value="ECO:0007669"/>
    <property type="project" value="UniProtKB-SubCell"/>
</dbReference>
<reference evidence="7 8" key="1">
    <citation type="submission" date="2015-11" db="EMBL/GenBank/DDBJ databases">
        <title>Permanent draft genome of Psychrobacter piscatorii LQ58.</title>
        <authorList>
            <person name="Zhou M."/>
            <person name="Dong B."/>
            <person name="Liu Q."/>
        </authorList>
    </citation>
    <scope>NUCLEOTIDE SEQUENCE [LARGE SCALE GENOMIC DNA]</scope>
    <source>
        <strain evidence="7 8">LQ58</strain>
    </source>
</reference>
<evidence type="ECO:0000256" key="4">
    <source>
        <dbReference type="ARBA" id="ARBA00022993"/>
    </source>
</evidence>
<dbReference type="SUPFAM" id="SSF52540">
    <property type="entry name" value="P-loop containing nucleoside triphosphate hydrolases"/>
    <property type="match status" value="1"/>
</dbReference>
<comment type="catalytic activity">
    <reaction evidence="5">
        <text>3'-dephospho-CoA + ATP = ADP + CoA + H(+)</text>
        <dbReference type="Rhea" id="RHEA:18245"/>
        <dbReference type="ChEBI" id="CHEBI:15378"/>
        <dbReference type="ChEBI" id="CHEBI:30616"/>
        <dbReference type="ChEBI" id="CHEBI:57287"/>
        <dbReference type="ChEBI" id="CHEBI:57328"/>
        <dbReference type="ChEBI" id="CHEBI:456216"/>
        <dbReference type="EC" id="2.7.1.24"/>
    </reaction>
</comment>
<dbReference type="CDD" id="cd02022">
    <property type="entry name" value="DPCK"/>
    <property type="match status" value="1"/>
</dbReference>
<dbReference type="NCBIfam" id="TIGR00152">
    <property type="entry name" value="dephospho-CoA kinase"/>
    <property type="match status" value="1"/>
</dbReference>
<keyword evidence="4 5" id="KW-0173">Coenzyme A biosynthesis</keyword>
<comment type="pathway">
    <text evidence="5">Cofactor biosynthesis; coenzyme A biosynthesis; CoA from (R)-pantothenate: step 5/5.</text>
</comment>
<dbReference type="EMBL" id="LNDJ01000002">
    <property type="protein sequence ID" value="KRU23627.1"/>
    <property type="molecule type" value="Genomic_DNA"/>
</dbReference>
<proteinExistence type="inferred from homology"/>
<evidence type="ECO:0000313" key="8">
    <source>
        <dbReference type="Proteomes" id="UP000051202"/>
    </source>
</evidence>
<comment type="subcellular location">
    <subcellularLocation>
        <location evidence="5">Cytoplasm</location>
    </subcellularLocation>
</comment>
<dbReference type="PROSITE" id="PS51219">
    <property type="entry name" value="DPCK"/>
    <property type="match status" value="1"/>
</dbReference>
<protein>
    <recommendedName>
        <fullName evidence="5 6">Dephospho-CoA kinase</fullName>
        <ecNumber evidence="5 6">2.7.1.24</ecNumber>
    </recommendedName>
    <alternativeName>
        <fullName evidence="5">Dephosphocoenzyme A kinase</fullName>
    </alternativeName>
</protein>
<dbReference type="STRING" id="554343.AS194_03730"/>
<comment type="similarity">
    <text evidence="1 5">Belongs to the CoaE family.</text>
</comment>
<comment type="caution">
    <text evidence="7">The sequence shown here is derived from an EMBL/GenBank/DDBJ whole genome shotgun (WGS) entry which is preliminary data.</text>
</comment>
<dbReference type="GO" id="GO:0015937">
    <property type="term" value="P:coenzyme A biosynthetic process"/>
    <property type="evidence" value="ECO:0007669"/>
    <property type="project" value="UniProtKB-UniRule"/>
</dbReference>
<dbReference type="GO" id="GO:0005524">
    <property type="term" value="F:ATP binding"/>
    <property type="evidence" value="ECO:0007669"/>
    <property type="project" value="UniProtKB-UniRule"/>
</dbReference>
<dbReference type="Proteomes" id="UP000051202">
    <property type="component" value="Unassembled WGS sequence"/>
</dbReference>
<sequence>MSNKAAQSYSRQPQNLQTKNKTLVVGLTGGIGSGKSAASAWFAQQGIDIIDADVIAHEIVTKGSDTLRKIQKRFGDWVLNGDGSMDRAAVRTHVFANPEALIELEAITHPAIRETAKAQLESSTSPYVVLSAPLLIEGAEAGLANLCQRILVMDATEDTQLARASQRDGQSIQKIKAIMTNQLSREERNRHADNVILNESDLDSLYLQLEPLHQEYLKLAQQLKFAVD</sequence>
<evidence type="ECO:0000256" key="6">
    <source>
        <dbReference type="NCBIfam" id="TIGR00152"/>
    </source>
</evidence>
<keyword evidence="5" id="KW-0963">Cytoplasm</keyword>
<evidence type="ECO:0000313" key="7">
    <source>
        <dbReference type="EMBL" id="KRU23627.1"/>
    </source>
</evidence>
<dbReference type="GO" id="GO:0004140">
    <property type="term" value="F:dephospho-CoA kinase activity"/>
    <property type="evidence" value="ECO:0007669"/>
    <property type="project" value="UniProtKB-UniRule"/>
</dbReference>
<evidence type="ECO:0000256" key="2">
    <source>
        <dbReference type="ARBA" id="ARBA00022741"/>
    </source>
</evidence>
<keyword evidence="3 5" id="KW-0067">ATP-binding</keyword>